<evidence type="ECO:0000313" key="1">
    <source>
        <dbReference type="EMBL" id="QEA05997.1"/>
    </source>
</evidence>
<evidence type="ECO:0008006" key="2">
    <source>
        <dbReference type="Google" id="ProtNLM"/>
    </source>
</evidence>
<reference evidence="1" key="1">
    <citation type="submission" date="2019-06" db="EMBL/GenBank/DDBJ databases">
        <authorList>
            <person name="Murdoch R.W."/>
            <person name="Fathepure B."/>
        </authorList>
    </citation>
    <scope>NUCLEOTIDE SEQUENCE</scope>
</reference>
<dbReference type="EMBL" id="MN079120">
    <property type="protein sequence ID" value="QEA05997.1"/>
    <property type="molecule type" value="Genomic_DNA"/>
</dbReference>
<dbReference type="PANTHER" id="PTHR37625">
    <property type="entry name" value="OUTER MEMBRANE LIPOPROTEIN-RELATED"/>
    <property type="match status" value="1"/>
</dbReference>
<protein>
    <recommendedName>
        <fullName evidence="2">Type VI secretion system lipoprotein TssJ</fullName>
    </recommendedName>
</protein>
<dbReference type="Gene3D" id="2.60.40.4150">
    <property type="entry name" value="Type VI secretion system, lipoprotein SciN"/>
    <property type="match status" value="1"/>
</dbReference>
<proteinExistence type="predicted"/>
<dbReference type="Pfam" id="PF12790">
    <property type="entry name" value="T6SS-SciN"/>
    <property type="match status" value="1"/>
</dbReference>
<dbReference type="AlphaFoldDB" id="A0A5B8RH00"/>
<gene>
    <name evidence="1" type="ORF">KBTEX_02326</name>
</gene>
<name>A0A5B8RH00_9ZZZZ</name>
<accession>A0A5B8RH00</accession>
<dbReference type="PROSITE" id="PS51257">
    <property type="entry name" value="PROKAR_LIPOPROTEIN"/>
    <property type="match status" value="1"/>
</dbReference>
<sequence length="185" mass="19910">MTGIRVHWLLLSCLIALALGGCGIADRMGNQVDGSWAGDMLFSQNPEARVTVTATETVNPDATGRALSVVVRTYQLGELDPFMQASMAQLWGDDAGVLGAALLSKREMTLLPGQARTDSAALSPRAQYLGVAVFFRNPDGGEWRVAFDAEALRDDGVLWSSDGVMLRLDGEHVFVERGSDLLARQ</sequence>
<dbReference type="InterPro" id="IPR038706">
    <property type="entry name" value="Type_VI_SciN-like_sf"/>
</dbReference>
<dbReference type="PANTHER" id="PTHR37625:SF4">
    <property type="entry name" value="OUTER MEMBRANE LIPOPROTEIN"/>
    <property type="match status" value="1"/>
</dbReference>
<organism evidence="1">
    <name type="scientific">uncultured organism</name>
    <dbReference type="NCBI Taxonomy" id="155900"/>
    <lineage>
        <taxon>unclassified sequences</taxon>
        <taxon>environmental samples</taxon>
    </lineage>
</organism>
<dbReference type="NCBIfam" id="TIGR03352">
    <property type="entry name" value="VI_chp_3"/>
    <property type="match status" value="1"/>
</dbReference>
<dbReference type="InterPro" id="IPR017734">
    <property type="entry name" value="T6SS_SciN"/>
</dbReference>